<evidence type="ECO:0000256" key="2">
    <source>
        <dbReference type="ARBA" id="ARBA00022448"/>
    </source>
</evidence>
<dbReference type="CDD" id="cd18550">
    <property type="entry name" value="ABC_6TM_exporter_like"/>
    <property type="match status" value="1"/>
</dbReference>
<dbReference type="GO" id="GO:0005886">
    <property type="term" value="C:plasma membrane"/>
    <property type="evidence" value="ECO:0007669"/>
    <property type="project" value="UniProtKB-SubCell"/>
</dbReference>
<comment type="subcellular location">
    <subcellularLocation>
        <location evidence="1">Cell membrane</location>
        <topology evidence="1">Multi-pass membrane protein</topology>
    </subcellularLocation>
</comment>
<feature type="transmembrane region" description="Helical" evidence="11">
    <location>
        <begin position="181"/>
        <end position="198"/>
    </location>
</feature>
<accession>A0A919GF52</accession>
<feature type="domain" description="ABC transporter" evidence="12">
    <location>
        <begin position="377"/>
        <end position="627"/>
    </location>
</feature>
<dbReference type="InterPro" id="IPR011527">
    <property type="entry name" value="ABC1_TM_dom"/>
</dbReference>
<dbReference type="FunFam" id="3.40.50.300:FF:000299">
    <property type="entry name" value="ABC transporter ATP-binding protein/permease"/>
    <property type="match status" value="1"/>
</dbReference>
<feature type="transmembrane region" description="Helical" evidence="11">
    <location>
        <begin position="154"/>
        <end position="175"/>
    </location>
</feature>
<evidence type="ECO:0000256" key="4">
    <source>
        <dbReference type="ARBA" id="ARBA00022692"/>
    </source>
</evidence>
<keyword evidence="7 11" id="KW-1133">Transmembrane helix</keyword>
<dbReference type="Pfam" id="PF00664">
    <property type="entry name" value="ABC_membrane"/>
    <property type="match status" value="1"/>
</dbReference>
<dbReference type="Gene3D" id="1.20.1560.10">
    <property type="entry name" value="ABC transporter type 1, transmembrane domain"/>
    <property type="match status" value="1"/>
</dbReference>
<evidence type="ECO:0000259" key="12">
    <source>
        <dbReference type="PROSITE" id="PS50893"/>
    </source>
</evidence>
<comment type="similarity">
    <text evidence="9">Belongs to the ABC transporter superfamily. Lipid exporter (TC 3.A.1.106) family.</text>
</comment>
<evidence type="ECO:0000256" key="11">
    <source>
        <dbReference type="SAM" id="Phobius"/>
    </source>
</evidence>
<dbReference type="GO" id="GO:0005524">
    <property type="term" value="F:ATP binding"/>
    <property type="evidence" value="ECO:0007669"/>
    <property type="project" value="UniProtKB-KW"/>
</dbReference>
<dbReference type="InterPro" id="IPR039421">
    <property type="entry name" value="Type_1_exporter"/>
</dbReference>
<dbReference type="PROSITE" id="PS50893">
    <property type="entry name" value="ABC_TRANSPORTER_2"/>
    <property type="match status" value="1"/>
</dbReference>
<feature type="domain" description="ABC transmembrane type-1" evidence="13">
    <location>
        <begin position="44"/>
        <end position="328"/>
    </location>
</feature>
<keyword evidence="4 11" id="KW-0812">Transmembrane</keyword>
<dbReference type="SUPFAM" id="SSF52540">
    <property type="entry name" value="P-loop containing nucleoside triphosphate hydrolases"/>
    <property type="match status" value="1"/>
</dbReference>
<feature type="transmembrane region" description="Helical" evidence="11">
    <location>
        <begin position="43"/>
        <end position="63"/>
    </location>
</feature>
<protein>
    <submittedName>
        <fullName evidence="14">ABC transporter ATP-binding protein</fullName>
    </submittedName>
</protein>
<reference evidence="14" key="2">
    <citation type="submission" date="2020-09" db="EMBL/GenBank/DDBJ databases">
        <authorList>
            <person name="Sun Q."/>
            <person name="Ohkuma M."/>
        </authorList>
    </citation>
    <scope>NUCLEOTIDE SEQUENCE</scope>
    <source>
        <strain evidence="14">JCM 5069</strain>
    </source>
</reference>
<feature type="compositionally biased region" description="Low complexity" evidence="10">
    <location>
        <begin position="645"/>
        <end position="659"/>
    </location>
</feature>
<dbReference type="Pfam" id="PF00005">
    <property type="entry name" value="ABC_tran"/>
    <property type="match status" value="1"/>
</dbReference>
<dbReference type="SUPFAM" id="SSF90123">
    <property type="entry name" value="ABC transporter transmembrane region"/>
    <property type="match status" value="1"/>
</dbReference>
<evidence type="ECO:0000313" key="14">
    <source>
        <dbReference type="EMBL" id="GHH82874.1"/>
    </source>
</evidence>
<keyword evidence="8 11" id="KW-0472">Membrane</keyword>
<keyword evidence="5" id="KW-0547">Nucleotide-binding</keyword>
<feature type="transmembrane region" description="Helical" evidence="11">
    <location>
        <begin position="268"/>
        <end position="292"/>
    </location>
</feature>
<dbReference type="InterPro" id="IPR036640">
    <property type="entry name" value="ABC1_TM_sf"/>
</dbReference>
<dbReference type="InterPro" id="IPR017871">
    <property type="entry name" value="ABC_transporter-like_CS"/>
</dbReference>
<proteinExistence type="inferred from homology"/>
<dbReference type="InterPro" id="IPR027417">
    <property type="entry name" value="P-loop_NTPase"/>
</dbReference>
<dbReference type="Proteomes" id="UP000603708">
    <property type="component" value="Unassembled WGS sequence"/>
</dbReference>
<evidence type="ECO:0000256" key="9">
    <source>
        <dbReference type="ARBA" id="ARBA00061644"/>
    </source>
</evidence>
<dbReference type="GO" id="GO:0016887">
    <property type="term" value="F:ATP hydrolysis activity"/>
    <property type="evidence" value="ECO:0007669"/>
    <property type="project" value="InterPro"/>
</dbReference>
<sequence>MNMETTAWTQLHSVMTAQQKRRPLNRTTLRRIGAFARPHRRRIALYVVLGVVTALLAVATPVLSGRVVDAIVSGGDAGTVVRLALLIALIAVVEAALGILGRRLSATLGEGLIFDLRTTVFDHVQRMPVAFFTRTRTGALVSRLNNDVIGAQRAFSNTLSGLVTNLVTLVLTFAVMLTLSWQITLLALALLPLFVVPARRMGSRMARMQREAAHLNAAMSTRMTERFSAPGATLVKLFGRPREESAQFAVRAGQVRDIGVRTATMQSAFITFLTLVSALALALVYGLGGWFALRGTLEPGSVVALALLLTRLYAPLTALAGARVEVMSALVSFERVFEVLDLKPLIEQRPDARPVPDGPVSVEFADVRFGYPSADKVSLASLEEVASLDDRGDAQVLHGVSFRIEPGQTVALVGSSGAGKSTIAQLLPRLYDVDEGAVRIGGVDVRDLGADSLRATVGMVTQDGHLFHDTVRANLLLAVPDPRLRPSGGAPADATEDDLWDALRRARLDHLVRALPDGLDTVVGERGYRLSGGERQRLTIARLLLARQRVVILDEATAHLDNTSEAAVQDALTEALQGRTAVVIAHRLSTVRAADLILVVESGRIVERGTHEELLAAGGRYAELYRTQFDMRDAAAAEPVGQTTRPRAAAPDPADAPPAGKASVSGPVTEPPAQVVGP</sequence>
<keyword evidence="15" id="KW-1185">Reference proteome</keyword>
<keyword evidence="6 14" id="KW-0067">ATP-binding</keyword>
<keyword evidence="3" id="KW-1003">Cell membrane</keyword>
<organism evidence="14 15">
    <name type="scientific">Streptomyces sulfonofaciens</name>
    <dbReference type="NCBI Taxonomy" id="68272"/>
    <lineage>
        <taxon>Bacteria</taxon>
        <taxon>Bacillati</taxon>
        <taxon>Actinomycetota</taxon>
        <taxon>Actinomycetes</taxon>
        <taxon>Kitasatosporales</taxon>
        <taxon>Streptomycetaceae</taxon>
        <taxon>Streptomyces</taxon>
    </lineage>
</organism>
<evidence type="ECO:0000256" key="1">
    <source>
        <dbReference type="ARBA" id="ARBA00004651"/>
    </source>
</evidence>
<dbReference type="PROSITE" id="PS00211">
    <property type="entry name" value="ABC_TRANSPORTER_1"/>
    <property type="match status" value="1"/>
</dbReference>
<dbReference type="Gene3D" id="3.40.50.300">
    <property type="entry name" value="P-loop containing nucleotide triphosphate hydrolases"/>
    <property type="match status" value="1"/>
</dbReference>
<dbReference type="SMART" id="SM00382">
    <property type="entry name" value="AAA"/>
    <property type="match status" value="1"/>
</dbReference>
<evidence type="ECO:0000256" key="6">
    <source>
        <dbReference type="ARBA" id="ARBA00022840"/>
    </source>
</evidence>
<evidence type="ECO:0000259" key="13">
    <source>
        <dbReference type="PROSITE" id="PS50929"/>
    </source>
</evidence>
<dbReference type="PROSITE" id="PS50929">
    <property type="entry name" value="ABC_TM1F"/>
    <property type="match status" value="1"/>
</dbReference>
<dbReference type="AlphaFoldDB" id="A0A919GF52"/>
<feature type="transmembrane region" description="Helical" evidence="11">
    <location>
        <begin position="83"/>
        <end position="100"/>
    </location>
</feature>
<evidence type="ECO:0000256" key="5">
    <source>
        <dbReference type="ARBA" id="ARBA00022741"/>
    </source>
</evidence>
<dbReference type="EMBL" id="BNCD01000013">
    <property type="protein sequence ID" value="GHH82874.1"/>
    <property type="molecule type" value="Genomic_DNA"/>
</dbReference>
<gene>
    <name evidence="14" type="ORF">GCM10018793_43550</name>
</gene>
<evidence type="ECO:0000256" key="3">
    <source>
        <dbReference type="ARBA" id="ARBA00022475"/>
    </source>
</evidence>
<name>A0A919GF52_9ACTN</name>
<dbReference type="InterPro" id="IPR003593">
    <property type="entry name" value="AAA+_ATPase"/>
</dbReference>
<dbReference type="GO" id="GO:0015421">
    <property type="term" value="F:ABC-type oligopeptide transporter activity"/>
    <property type="evidence" value="ECO:0007669"/>
    <property type="project" value="TreeGrafter"/>
</dbReference>
<dbReference type="InterPro" id="IPR003439">
    <property type="entry name" value="ABC_transporter-like_ATP-bd"/>
</dbReference>
<evidence type="ECO:0000313" key="15">
    <source>
        <dbReference type="Proteomes" id="UP000603708"/>
    </source>
</evidence>
<keyword evidence="2" id="KW-0813">Transport</keyword>
<reference evidence="14" key="1">
    <citation type="journal article" date="2014" name="Int. J. Syst. Evol. Microbiol.">
        <title>Complete genome sequence of Corynebacterium casei LMG S-19264T (=DSM 44701T), isolated from a smear-ripened cheese.</title>
        <authorList>
            <consortium name="US DOE Joint Genome Institute (JGI-PGF)"/>
            <person name="Walter F."/>
            <person name="Albersmeier A."/>
            <person name="Kalinowski J."/>
            <person name="Ruckert C."/>
        </authorList>
    </citation>
    <scope>NUCLEOTIDE SEQUENCE</scope>
    <source>
        <strain evidence="14">JCM 5069</strain>
    </source>
</reference>
<evidence type="ECO:0000256" key="10">
    <source>
        <dbReference type="SAM" id="MobiDB-lite"/>
    </source>
</evidence>
<dbReference type="PANTHER" id="PTHR43394:SF1">
    <property type="entry name" value="ATP-BINDING CASSETTE SUB-FAMILY B MEMBER 10, MITOCHONDRIAL"/>
    <property type="match status" value="1"/>
</dbReference>
<feature type="region of interest" description="Disordered" evidence="10">
    <location>
        <begin position="636"/>
        <end position="678"/>
    </location>
</feature>
<evidence type="ECO:0000256" key="7">
    <source>
        <dbReference type="ARBA" id="ARBA00022989"/>
    </source>
</evidence>
<dbReference type="PANTHER" id="PTHR43394">
    <property type="entry name" value="ATP-DEPENDENT PERMEASE MDL1, MITOCHONDRIAL"/>
    <property type="match status" value="1"/>
</dbReference>
<comment type="caution">
    <text evidence="14">The sequence shown here is derived from an EMBL/GenBank/DDBJ whole genome shotgun (WGS) entry which is preliminary data.</text>
</comment>
<evidence type="ECO:0000256" key="8">
    <source>
        <dbReference type="ARBA" id="ARBA00023136"/>
    </source>
</evidence>